<feature type="signal peptide" evidence="1">
    <location>
        <begin position="1"/>
        <end position="20"/>
    </location>
</feature>
<dbReference type="AlphaFoldDB" id="A0A7E4UR54"/>
<evidence type="ECO:0000313" key="2">
    <source>
        <dbReference type="Proteomes" id="UP000492821"/>
    </source>
</evidence>
<keyword evidence="1" id="KW-0732">Signal</keyword>
<proteinExistence type="predicted"/>
<dbReference type="Proteomes" id="UP000492821">
    <property type="component" value="Unassembled WGS sequence"/>
</dbReference>
<feature type="chain" id="PRO_5028907661" evidence="1">
    <location>
        <begin position="21"/>
        <end position="77"/>
    </location>
</feature>
<sequence length="77" mass="8622">MLKSVLLLSLLAVIVVSNEAVTDYYDYGHKDYGPSIYGLEEINEPNKHPRSIKRVLNGNQKKLTTAGEPSEIVNETF</sequence>
<reference evidence="2" key="1">
    <citation type="journal article" date="2013" name="Genetics">
        <title>The draft genome and transcriptome of Panagrellus redivivus are shaped by the harsh demands of a free-living lifestyle.</title>
        <authorList>
            <person name="Srinivasan J."/>
            <person name="Dillman A.R."/>
            <person name="Macchietto M.G."/>
            <person name="Heikkinen L."/>
            <person name="Lakso M."/>
            <person name="Fracchia K.M."/>
            <person name="Antoshechkin I."/>
            <person name="Mortazavi A."/>
            <person name="Wong G."/>
            <person name="Sternberg P.W."/>
        </authorList>
    </citation>
    <scope>NUCLEOTIDE SEQUENCE [LARGE SCALE GENOMIC DNA]</scope>
    <source>
        <strain evidence="2">MT8872</strain>
    </source>
</reference>
<dbReference type="WBParaSite" id="Pan_g11828.t1">
    <property type="protein sequence ID" value="Pan_g11828.t1"/>
    <property type="gene ID" value="Pan_g11828"/>
</dbReference>
<accession>A0A7E4UR54</accession>
<organism evidence="2 3">
    <name type="scientific">Panagrellus redivivus</name>
    <name type="common">Microworm</name>
    <dbReference type="NCBI Taxonomy" id="6233"/>
    <lineage>
        <taxon>Eukaryota</taxon>
        <taxon>Metazoa</taxon>
        <taxon>Ecdysozoa</taxon>
        <taxon>Nematoda</taxon>
        <taxon>Chromadorea</taxon>
        <taxon>Rhabditida</taxon>
        <taxon>Tylenchina</taxon>
        <taxon>Panagrolaimomorpha</taxon>
        <taxon>Panagrolaimoidea</taxon>
        <taxon>Panagrolaimidae</taxon>
        <taxon>Panagrellus</taxon>
    </lineage>
</organism>
<name>A0A7E4UR54_PANRE</name>
<keyword evidence="2" id="KW-1185">Reference proteome</keyword>
<evidence type="ECO:0000256" key="1">
    <source>
        <dbReference type="SAM" id="SignalP"/>
    </source>
</evidence>
<evidence type="ECO:0000313" key="3">
    <source>
        <dbReference type="WBParaSite" id="Pan_g11828.t1"/>
    </source>
</evidence>
<reference evidence="3" key="2">
    <citation type="submission" date="2020-10" db="UniProtKB">
        <authorList>
            <consortium name="WormBaseParasite"/>
        </authorList>
    </citation>
    <scope>IDENTIFICATION</scope>
</reference>
<protein>
    <submittedName>
        <fullName evidence="3">Secreted protein</fullName>
    </submittedName>
</protein>